<dbReference type="Proteomes" id="UP000238196">
    <property type="component" value="Unassembled WGS sequence"/>
</dbReference>
<dbReference type="PROSITE" id="PS01336">
    <property type="entry name" value="ADOMETDC"/>
    <property type="match status" value="1"/>
</dbReference>
<dbReference type="InterPro" id="IPR018166">
    <property type="entry name" value="S-AdoMet_deCO2ase_CS"/>
</dbReference>
<comment type="caution">
    <text evidence="1">The sequence shown here is derived from an EMBL/GenBank/DDBJ whole genome shotgun (WGS) entry which is preliminary data.</text>
</comment>
<reference evidence="1 2" key="1">
    <citation type="submission" date="2018-02" db="EMBL/GenBank/DDBJ databases">
        <title>novel marine gammaproteobacteria from coastal saline agro ecosystem.</title>
        <authorList>
            <person name="Krishnan R."/>
            <person name="Ramesh Kumar N."/>
        </authorList>
    </citation>
    <scope>NUCLEOTIDE SEQUENCE [LARGE SCALE GENOMIC DNA]</scope>
    <source>
        <strain evidence="1 2">228</strain>
    </source>
</reference>
<dbReference type="PANTHER" id="PTHR11570:SF0">
    <property type="entry name" value="S-ADENOSYLMETHIONINE DECARBOXYLASE PROENZYME"/>
    <property type="match status" value="1"/>
</dbReference>
<evidence type="ECO:0000313" key="1">
    <source>
        <dbReference type="EMBL" id="PPC79453.1"/>
    </source>
</evidence>
<proteinExistence type="predicted"/>
<accession>A0A2S5KXK5</accession>
<dbReference type="Pfam" id="PF01536">
    <property type="entry name" value="SAM_decarbox"/>
    <property type="match status" value="1"/>
</dbReference>
<dbReference type="GO" id="GO:0004014">
    <property type="term" value="F:adenosylmethionine decarboxylase activity"/>
    <property type="evidence" value="ECO:0007669"/>
    <property type="project" value="InterPro"/>
</dbReference>
<dbReference type="EMBL" id="PRLP01000001">
    <property type="protein sequence ID" value="PPC79453.1"/>
    <property type="molecule type" value="Genomic_DNA"/>
</dbReference>
<dbReference type="OrthoDB" id="5289311at2"/>
<dbReference type="AlphaFoldDB" id="A0A2S5KXK5"/>
<dbReference type="Gene3D" id="3.60.90.10">
    <property type="entry name" value="S-adenosylmethionine decarboxylase"/>
    <property type="match status" value="1"/>
</dbReference>
<gene>
    <name evidence="1" type="ORF">C4K68_00630</name>
</gene>
<protein>
    <submittedName>
        <fullName evidence="1">Adenosylmethionine decarboxylase</fullName>
    </submittedName>
</protein>
<sequence>MFFEGSEKKVEVVVKAGGRSLRDLGKPFWEVIVAESQATILSTLSNEVCDAYLLSESSLFVWEDRFLMLTCGTTTLVNAITKFLESYGRDNVTMVVFQRKNEYQSHLQKTCVEDDIEALEQFISGTAYRLGHLDAHHNYVYHLNNHFEPEADDFTAELLMYHISGPVADYLRSEGQTAEGIRSRLQLSELLPGFTIDDFVFEPYGYSLNAIKDGYYATFHITPQERSSYVSFETNLDVEHEHAELFDRILAIFQPKSYDVISFDITPALTVPDQVVCISHYEQPLACGYQMTFRHFLEVVTEPAVAERII</sequence>
<dbReference type="SUPFAM" id="SSF56276">
    <property type="entry name" value="S-adenosylmethionine decarboxylase"/>
    <property type="match status" value="1"/>
</dbReference>
<name>A0A2S5KXK5_9PROT</name>
<dbReference type="InterPro" id="IPR016067">
    <property type="entry name" value="S-AdoMet_deCO2ase_core"/>
</dbReference>
<organism evidence="1 2">
    <name type="scientific">Proteobacteria bacterium 228</name>
    <dbReference type="NCBI Taxonomy" id="2083153"/>
    <lineage>
        <taxon>Bacteria</taxon>
        <taxon>Pseudomonadati</taxon>
        <taxon>Pseudomonadota</taxon>
    </lineage>
</organism>
<evidence type="ECO:0000313" key="2">
    <source>
        <dbReference type="Proteomes" id="UP000238196"/>
    </source>
</evidence>
<dbReference type="InterPro" id="IPR048283">
    <property type="entry name" value="AdoMetDC-like"/>
</dbReference>
<dbReference type="GO" id="GO:0008295">
    <property type="term" value="P:spermidine biosynthetic process"/>
    <property type="evidence" value="ECO:0007669"/>
    <property type="project" value="InterPro"/>
</dbReference>
<dbReference type="PANTHER" id="PTHR11570">
    <property type="entry name" value="S-ADENOSYLMETHIONINE DECARBOXYLASE"/>
    <property type="match status" value="1"/>
</dbReference>